<keyword evidence="1 6" id="KW-0812">Transmembrane</keyword>
<evidence type="ECO:0000256" key="5">
    <source>
        <dbReference type="ARBA" id="ARBA00023329"/>
    </source>
</evidence>
<reference evidence="7 8" key="1">
    <citation type="submission" date="2020-04" db="EMBL/GenBank/DDBJ databases">
        <authorList>
            <person name="Alioto T."/>
            <person name="Alioto T."/>
            <person name="Gomez Garrido J."/>
        </authorList>
    </citation>
    <scope>NUCLEOTIDE SEQUENCE [LARGE SCALE GENOMIC DNA]</scope>
</reference>
<evidence type="ECO:0000256" key="3">
    <source>
        <dbReference type="ARBA" id="ARBA00022989"/>
    </source>
</evidence>
<dbReference type="InterPro" id="IPR019013">
    <property type="entry name" value="Vma21"/>
</dbReference>
<protein>
    <recommendedName>
        <fullName evidence="9">Vacuolar ATPase assembly integral membrane protein VMA21 homolog</fullName>
    </recommendedName>
</protein>
<feature type="transmembrane region" description="Helical" evidence="6">
    <location>
        <begin position="21"/>
        <end position="41"/>
    </location>
</feature>
<evidence type="ECO:0000256" key="4">
    <source>
        <dbReference type="ARBA" id="ARBA00023136"/>
    </source>
</evidence>
<dbReference type="AlphaFoldDB" id="A0A8S1CQR5"/>
<sequence length="88" mass="9975">MMKDQEPVLPERQMFKTVFSYCVLIIAAPVLTFFLAKYYLFDLMFGDGVPSNVWSALSSVVVLHVALGLFIYRAYSEATITKPTTKED</sequence>
<organism evidence="7 8">
    <name type="scientific">Cloeon dipterum</name>
    <dbReference type="NCBI Taxonomy" id="197152"/>
    <lineage>
        <taxon>Eukaryota</taxon>
        <taxon>Metazoa</taxon>
        <taxon>Ecdysozoa</taxon>
        <taxon>Arthropoda</taxon>
        <taxon>Hexapoda</taxon>
        <taxon>Insecta</taxon>
        <taxon>Pterygota</taxon>
        <taxon>Palaeoptera</taxon>
        <taxon>Ephemeroptera</taxon>
        <taxon>Pisciforma</taxon>
        <taxon>Baetidae</taxon>
        <taxon>Cloeon</taxon>
    </lineage>
</organism>
<feature type="transmembrane region" description="Helical" evidence="6">
    <location>
        <begin position="53"/>
        <end position="72"/>
    </location>
</feature>
<dbReference type="OrthoDB" id="26838at2759"/>
<evidence type="ECO:0000313" key="7">
    <source>
        <dbReference type="EMBL" id="CAB3372936.1"/>
    </source>
</evidence>
<evidence type="ECO:0008006" key="9">
    <source>
        <dbReference type="Google" id="ProtNLM"/>
    </source>
</evidence>
<keyword evidence="3 6" id="KW-1133">Transmembrane helix</keyword>
<dbReference type="Proteomes" id="UP000494165">
    <property type="component" value="Unassembled WGS sequence"/>
</dbReference>
<keyword evidence="8" id="KW-1185">Reference proteome</keyword>
<accession>A0A8S1CQR5</accession>
<dbReference type="EMBL" id="CADEPI010000078">
    <property type="protein sequence ID" value="CAB3372936.1"/>
    <property type="molecule type" value="Genomic_DNA"/>
</dbReference>
<gene>
    <name evidence="7" type="ORF">CLODIP_2_CD11078</name>
</gene>
<dbReference type="Pfam" id="PF09446">
    <property type="entry name" value="VMA21"/>
    <property type="match status" value="1"/>
</dbReference>
<name>A0A8S1CQR5_9INSE</name>
<keyword evidence="2" id="KW-0256">Endoplasmic reticulum</keyword>
<evidence type="ECO:0000256" key="1">
    <source>
        <dbReference type="ARBA" id="ARBA00022692"/>
    </source>
</evidence>
<proteinExistence type="predicted"/>
<evidence type="ECO:0000256" key="2">
    <source>
        <dbReference type="ARBA" id="ARBA00022824"/>
    </source>
</evidence>
<keyword evidence="5" id="KW-0968">Cytoplasmic vesicle</keyword>
<keyword evidence="4 6" id="KW-0472">Membrane</keyword>
<evidence type="ECO:0000256" key="6">
    <source>
        <dbReference type="SAM" id="Phobius"/>
    </source>
</evidence>
<dbReference type="GO" id="GO:0070072">
    <property type="term" value="P:vacuolar proton-transporting V-type ATPase complex assembly"/>
    <property type="evidence" value="ECO:0007669"/>
    <property type="project" value="InterPro"/>
</dbReference>
<dbReference type="GO" id="GO:0031410">
    <property type="term" value="C:cytoplasmic vesicle"/>
    <property type="evidence" value="ECO:0007669"/>
    <property type="project" value="UniProtKB-KW"/>
</dbReference>
<comment type="caution">
    <text evidence="7">The sequence shown here is derived from an EMBL/GenBank/DDBJ whole genome shotgun (WGS) entry which is preliminary data.</text>
</comment>
<evidence type="ECO:0000313" key="8">
    <source>
        <dbReference type="Proteomes" id="UP000494165"/>
    </source>
</evidence>